<dbReference type="InterPro" id="IPR026870">
    <property type="entry name" value="Zinc_ribbon_dom"/>
</dbReference>
<dbReference type="Gene3D" id="1.25.40.10">
    <property type="entry name" value="Tetratricopeptide repeat domain"/>
    <property type="match status" value="1"/>
</dbReference>
<evidence type="ECO:0000256" key="3">
    <source>
        <dbReference type="SAM" id="Phobius"/>
    </source>
</evidence>
<dbReference type="Pfam" id="PF14903">
    <property type="entry name" value="WG_beta_rep"/>
    <property type="match status" value="2"/>
</dbReference>
<keyword evidence="3" id="KW-0812">Transmembrane</keyword>
<keyword evidence="1" id="KW-0802">TPR repeat</keyword>
<dbReference type="InterPro" id="IPR011990">
    <property type="entry name" value="TPR-like_helical_dom_sf"/>
</dbReference>
<dbReference type="PROSITE" id="PS50005">
    <property type="entry name" value="TPR"/>
    <property type="match status" value="1"/>
</dbReference>
<feature type="transmembrane region" description="Helical" evidence="3">
    <location>
        <begin position="149"/>
        <end position="174"/>
    </location>
</feature>
<evidence type="ECO:0000256" key="2">
    <source>
        <dbReference type="SAM" id="MobiDB-lite"/>
    </source>
</evidence>
<dbReference type="EMBL" id="JACHFW010000004">
    <property type="protein sequence ID" value="MBB5264384.1"/>
    <property type="molecule type" value="Genomic_DNA"/>
</dbReference>
<feature type="compositionally biased region" description="Polar residues" evidence="2">
    <location>
        <begin position="288"/>
        <end position="306"/>
    </location>
</feature>
<gene>
    <name evidence="5" type="ORF">HNP82_001495</name>
</gene>
<dbReference type="SUPFAM" id="SSF69360">
    <property type="entry name" value="Cell wall binding repeat"/>
    <property type="match status" value="1"/>
</dbReference>
<feature type="compositionally biased region" description="Low complexity" evidence="2">
    <location>
        <begin position="307"/>
        <end position="452"/>
    </location>
</feature>
<organism evidence="5 6">
    <name type="scientific">Catenibacillus scindens</name>
    <dbReference type="NCBI Taxonomy" id="673271"/>
    <lineage>
        <taxon>Bacteria</taxon>
        <taxon>Bacillati</taxon>
        <taxon>Bacillota</taxon>
        <taxon>Clostridia</taxon>
        <taxon>Lachnospirales</taxon>
        <taxon>Lachnospiraceae</taxon>
        <taxon>Catenibacillus</taxon>
    </lineage>
</organism>
<feature type="region of interest" description="Disordered" evidence="2">
    <location>
        <begin position="269"/>
        <end position="462"/>
    </location>
</feature>
<accession>A0A7W8M502</accession>
<dbReference type="InterPro" id="IPR019734">
    <property type="entry name" value="TPR_rpt"/>
</dbReference>
<name>A0A7W8M502_9FIRM</name>
<sequence length="978" mass="106281">MFCTNCGSKLPEGAAFCTNCGAKVISDESDLHNQTTFNLNNGDISGRDIASNVNNNIPISDVEETVVIPTNPQQHSSSDDTQAVFNDIQESLANPEMNFVEEVADRGFRPEPNGSGGSPSGPEGPIEPGNSNDNDNEDDSGQAPKQKKVLWLVVGIVAAAVVVVVIIIAIIFMLSPGKRQRDAYENQVTQGEEFIKNSNYDDAIEAFRDAIEIDKNEEDAYVGLADAYIKNKEYRKAAEILQQGSKVSGSKERIEEKKEELYNLAPELEEEFESQQEDSKSSQSESQVAQNDTTQPVTQAPESETNPPATQAPESETTPPATQAPESETTPPATQAPESETTPPATQAPESETTPPATQAPESETTPPATQTPESETTPPATQAPESETTPPATQAPENETTPPATQAPESETTPPATQAPESETTPPATQAPETGDSESPSQSESESSLPEETQESDSQDSIYVVGNFQYRLLTYESSATFDDGSVGGYTKVVYPYLLGDTDGEKAINRAMEAYIDQASENENATEALTGEEDYEFPLYYESSVEIIYNDYGMISMSFAGTANNGSGKDNIGGGFIFNESDGQKLSMSDVLYGDQKDIQSLITQYYLPQENENVPAEEFVRLMFEGADNFYLTDKGLYCSTYNEENINLSVLIPFTAKEWFRFLSDIDPSKEQPVSEVSWILEPSLEFQDMPVIMDDSHGSLAVTAGQYDLAVYERDGKLGFIDYDGKVISEPLYNCVFSCQANDSQTLFASLAGSDVWSASAINPESGQTMEGTHQGHGGNESILVYSRSDGKLYALSFDGYTLTENSSGEAVPAVVVDDIAGADFDKINVGEGVVYGICSPEGTVDENYLYDRIYTASDQRMVALSQGKYGVIDTDGNEVIPFEFEGANYLDFEGISQNPGSVLLAEGQPYPYSEGYISLKKDGQWGYYDMDGQCVTGMVFEEARPVHNGRAFVKQDGKWGIIEIAQPEEQASEK</sequence>
<evidence type="ECO:0000313" key="5">
    <source>
        <dbReference type="EMBL" id="MBB5264384.1"/>
    </source>
</evidence>
<feature type="repeat" description="TPR" evidence="1">
    <location>
        <begin position="184"/>
        <end position="217"/>
    </location>
</feature>
<dbReference type="SMART" id="SM00028">
    <property type="entry name" value="TPR"/>
    <property type="match status" value="2"/>
</dbReference>
<dbReference type="Pfam" id="PF13240">
    <property type="entry name" value="Zn_Ribbon_1"/>
    <property type="match status" value="1"/>
</dbReference>
<feature type="region of interest" description="Disordered" evidence="2">
    <location>
        <begin position="106"/>
        <end position="142"/>
    </location>
</feature>
<dbReference type="SUPFAM" id="SSF48452">
    <property type="entry name" value="TPR-like"/>
    <property type="match status" value="1"/>
</dbReference>
<reference evidence="5 6" key="1">
    <citation type="submission" date="2020-08" db="EMBL/GenBank/DDBJ databases">
        <title>Genomic Encyclopedia of Type Strains, Phase IV (KMG-IV): sequencing the most valuable type-strain genomes for metagenomic binning, comparative biology and taxonomic classification.</title>
        <authorList>
            <person name="Goeker M."/>
        </authorList>
    </citation>
    <scope>NUCLEOTIDE SEQUENCE [LARGE SCALE GENOMIC DNA]</scope>
    <source>
        <strain evidence="5 6">DSM 106146</strain>
    </source>
</reference>
<keyword evidence="3" id="KW-1133">Transmembrane helix</keyword>
<evidence type="ECO:0000259" key="4">
    <source>
        <dbReference type="Pfam" id="PF13240"/>
    </source>
</evidence>
<keyword evidence="3" id="KW-0472">Membrane</keyword>
<dbReference type="InterPro" id="IPR032774">
    <property type="entry name" value="WG_beta_rep"/>
</dbReference>
<proteinExistence type="predicted"/>
<comment type="caution">
    <text evidence="5">The sequence shown here is derived from an EMBL/GenBank/DDBJ whole genome shotgun (WGS) entry which is preliminary data.</text>
</comment>
<evidence type="ECO:0000313" key="6">
    <source>
        <dbReference type="Proteomes" id="UP000543642"/>
    </source>
</evidence>
<dbReference type="Pfam" id="PF14559">
    <property type="entry name" value="TPR_19"/>
    <property type="match status" value="1"/>
</dbReference>
<dbReference type="Proteomes" id="UP000543642">
    <property type="component" value="Unassembled WGS sequence"/>
</dbReference>
<feature type="compositionally biased region" description="Low complexity" evidence="2">
    <location>
        <begin position="120"/>
        <end position="133"/>
    </location>
</feature>
<protein>
    <recommendedName>
        <fullName evidence="4">Zinc-ribbon domain-containing protein</fullName>
    </recommendedName>
</protein>
<dbReference type="AlphaFoldDB" id="A0A7W8M502"/>
<feature type="domain" description="Zinc-ribbon" evidence="4">
    <location>
        <begin position="2"/>
        <end position="24"/>
    </location>
</feature>
<keyword evidence="6" id="KW-1185">Reference proteome</keyword>
<evidence type="ECO:0000256" key="1">
    <source>
        <dbReference type="PROSITE-ProRule" id="PRU00339"/>
    </source>
</evidence>
<dbReference type="RefSeq" id="WP_183772938.1">
    <property type="nucleotide sequence ID" value="NZ_JACHFW010000004.1"/>
</dbReference>